<dbReference type="RefSeq" id="WP_146251466.1">
    <property type="nucleotide sequence ID" value="NZ_QJKF01000033.1"/>
</dbReference>
<evidence type="ECO:0000313" key="2">
    <source>
        <dbReference type="Proteomes" id="UP000247569"/>
    </source>
</evidence>
<reference evidence="1 2" key="1">
    <citation type="submission" date="2018-05" db="EMBL/GenBank/DDBJ databases">
        <title>Genomic Encyclopedia of Type Strains, Phase IV (KMG-IV): sequencing the most valuable type-strain genomes for metagenomic binning, comparative biology and taxonomic classification.</title>
        <authorList>
            <person name="Goeker M."/>
        </authorList>
    </citation>
    <scope>NUCLEOTIDE SEQUENCE [LARGE SCALE GENOMIC DNA]</scope>
    <source>
        <strain evidence="1 2">DSM 44704</strain>
    </source>
</reference>
<dbReference type="EMBL" id="QJKF01000033">
    <property type="protein sequence ID" value="PXX52270.1"/>
    <property type="molecule type" value="Genomic_DNA"/>
</dbReference>
<gene>
    <name evidence="1" type="ORF">DFR70_1332</name>
</gene>
<dbReference type="AlphaFoldDB" id="A0A318K045"/>
<accession>A0A318K045</accession>
<evidence type="ECO:0000313" key="1">
    <source>
        <dbReference type="EMBL" id="PXX52270.1"/>
    </source>
</evidence>
<protein>
    <submittedName>
        <fullName evidence="1">Uncharacterized protein</fullName>
    </submittedName>
</protein>
<dbReference type="Proteomes" id="UP000247569">
    <property type="component" value="Unassembled WGS sequence"/>
</dbReference>
<proteinExistence type="predicted"/>
<sequence length="169" mass="19132">MSTENPTPDMDLDDPFIARYATKVPDEREVLMRADFARMHDVLANMDKLEVGDEFDRLVGQADEIDLRWLDADTADERAAWAYLSDAHDDWKSAPATMARFHDQIGHDRAGGWDPLTPMEWRSQLQARELTGHGAWTAERDTGQVRAPLPGHAFAGLVTGRDSEREVER</sequence>
<organism evidence="1 2">
    <name type="scientific">Nocardia tenerifensis</name>
    <dbReference type="NCBI Taxonomy" id="228006"/>
    <lineage>
        <taxon>Bacteria</taxon>
        <taxon>Bacillati</taxon>
        <taxon>Actinomycetota</taxon>
        <taxon>Actinomycetes</taxon>
        <taxon>Mycobacteriales</taxon>
        <taxon>Nocardiaceae</taxon>
        <taxon>Nocardia</taxon>
    </lineage>
</organism>
<keyword evidence="2" id="KW-1185">Reference proteome</keyword>
<name>A0A318K045_9NOCA</name>
<dbReference type="OrthoDB" id="4555755at2"/>
<comment type="caution">
    <text evidence="1">The sequence shown here is derived from an EMBL/GenBank/DDBJ whole genome shotgun (WGS) entry which is preliminary data.</text>
</comment>